<evidence type="ECO:0000256" key="1">
    <source>
        <dbReference type="SAM" id="Phobius"/>
    </source>
</evidence>
<reference evidence="2 3" key="1">
    <citation type="submission" date="2020-08" db="EMBL/GenBank/DDBJ databases">
        <title>A Genomic Blueprint of the Chicken Gut Microbiome.</title>
        <authorList>
            <person name="Gilroy R."/>
            <person name="Ravi A."/>
            <person name="Getino M."/>
            <person name="Pursley I."/>
            <person name="Horton D.L."/>
            <person name="Alikhan N.-F."/>
            <person name="Baker D."/>
            <person name="Gharbi K."/>
            <person name="Hall N."/>
            <person name="Watson M."/>
            <person name="Adriaenssens E.M."/>
            <person name="Foster-Nyarko E."/>
            <person name="Jarju S."/>
            <person name="Secka A."/>
            <person name="Antonio M."/>
            <person name="Oren A."/>
            <person name="Chaudhuri R."/>
            <person name="La Ragione R.M."/>
            <person name="Hildebrand F."/>
            <person name="Pallen M.J."/>
        </authorList>
    </citation>
    <scope>NUCLEOTIDE SEQUENCE [LARGE SCALE GENOMIC DNA]</scope>
    <source>
        <strain evidence="2 3">Sa2BUA2</strain>
    </source>
</reference>
<organism evidence="2 3">
    <name type="scientific">Arthrobacter pullicola</name>
    <dbReference type="NCBI Taxonomy" id="2762224"/>
    <lineage>
        <taxon>Bacteria</taxon>
        <taxon>Bacillati</taxon>
        <taxon>Actinomycetota</taxon>
        <taxon>Actinomycetes</taxon>
        <taxon>Micrococcales</taxon>
        <taxon>Micrococcaceae</taxon>
        <taxon>Arthrobacter</taxon>
    </lineage>
</organism>
<evidence type="ECO:0000313" key="2">
    <source>
        <dbReference type="EMBL" id="MBD8045207.1"/>
    </source>
</evidence>
<sequence>MGKLTILVLRILMAGVLAGTLFVQAVIVPLLGADLSEAGPDVAAIRVPLLAVVLLAVLAFQLTVVCVWRLLTMVRRGTVFSAGAFRWVDAIIGAVAAAAVLTVVLGILLAPGELVAPGIVLLIGGIAVTIAGVALVVVVMRALLAQAVATDAAARDLRSQLDEVI</sequence>
<protein>
    <submittedName>
        <fullName evidence="2">DUF2975 domain-containing protein</fullName>
    </submittedName>
</protein>
<feature type="transmembrane region" description="Helical" evidence="1">
    <location>
        <begin position="7"/>
        <end position="27"/>
    </location>
</feature>
<name>A0ABR8YM53_9MICC</name>
<dbReference type="RefSeq" id="WP_191748892.1">
    <property type="nucleotide sequence ID" value="NZ_JACSQC010000008.1"/>
</dbReference>
<keyword evidence="1" id="KW-1133">Transmembrane helix</keyword>
<dbReference type="InterPro" id="IPR021354">
    <property type="entry name" value="DUF2975"/>
</dbReference>
<dbReference type="EMBL" id="JACSQC010000008">
    <property type="protein sequence ID" value="MBD8045207.1"/>
    <property type="molecule type" value="Genomic_DNA"/>
</dbReference>
<keyword evidence="1" id="KW-0472">Membrane</keyword>
<dbReference type="Pfam" id="PF11188">
    <property type="entry name" value="DUF2975"/>
    <property type="match status" value="1"/>
</dbReference>
<comment type="caution">
    <text evidence="2">The sequence shown here is derived from an EMBL/GenBank/DDBJ whole genome shotgun (WGS) entry which is preliminary data.</text>
</comment>
<gene>
    <name evidence="2" type="ORF">H9638_15455</name>
</gene>
<feature type="transmembrane region" description="Helical" evidence="1">
    <location>
        <begin position="114"/>
        <end position="139"/>
    </location>
</feature>
<accession>A0ABR8YM53</accession>
<dbReference type="Proteomes" id="UP000652763">
    <property type="component" value="Unassembled WGS sequence"/>
</dbReference>
<proteinExistence type="predicted"/>
<feature type="transmembrane region" description="Helical" evidence="1">
    <location>
        <begin position="47"/>
        <end position="71"/>
    </location>
</feature>
<keyword evidence="3" id="KW-1185">Reference proteome</keyword>
<feature type="transmembrane region" description="Helical" evidence="1">
    <location>
        <begin position="83"/>
        <end position="108"/>
    </location>
</feature>
<keyword evidence="1" id="KW-0812">Transmembrane</keyword>
<evidence type="ECO:0000313" key="3">
    <source>
        <dbReference type="Proteomes" id="UP000652763"/>
    </source>
</evidence>